<dbReference type="PANTHER" id="PTHR33498">
    <property type="entry name" value="TRANSPOSASE FOR INSERTION SEQUENCE ELEMENT IS1557"/>
    <property type="match status" value="1"/>
</dbReference>
<comment type="caution">
    <text evidence="2">The sequence shown here is derived from an EMBL/GenBank/DDBJ whole genome shotgun (WGS) entry which is preliminary data.</text>
</comment>
<evidence type="ECO:0000259" key="1">
    <source>
        <dbReference type="Pfam" id="PF01610"/>
    </source>
</evidence>
<accession>A0ABW4CRR3</accession>
<dbReference type="RefSeq" id="WP_125756269.1">
    <property type="nucleotide sequence ID" value="NZ_JBHTOK010000005.1"/>
</dbReference>
<organism evidence="2 3">
    <name type="scientific">Lacticaseibacillus hegangensis</name>
    <dbReference type="NCBI Taxonomy" id="2486010"/>
    <lineage>
        <taxon>Bacteria</taxon>
        <taxon>Bacillati</taxon>
        <taxon>Bacillota</taxon>
        <taxon>Bacilli</taxon>
        <taxon>Lactobacillales</taxon>
        <taxon>Lactobacillaceae</taxon>
        <taxon>Lacticaseibacillus</taxon>
    </lineage>
</organism>
<gene>
    <name evidence="2" type="ORF">ACFQ5K_01340</name>
</gene>
<sequence>MDMNAAYQLFIHEVFPQAQIIIDRFHIVQLLGRALDQARIATLKQIEDHHLRTYKVLKTQ</sequence>
<dbReference type="PANTHER" id="PTHR33498:SF1">
    <property type="entry name" value="TRANSPOSASE FOR INSERTION SEQUENCE ELEMENT IS1557"/>
    <property type="match status" value="1"/>
</dbReference>
<evidence type="ECO:0000313" key="2">
    <source>
        <dbReference type="EMBL" id="MFD1440036.1"/>
    </source>
</evidence>
<feature type="domain" description="Transposase IS204/IS1001/IS1096/IS1165 DDE" evidence="1">
    <location>
        <begin position="1"/>
        <end position="55"/>
    </location>
</feature>
<dbReference type="Pfam" id="PF01610">
    <property type="entry name" value="DDE_Tnp_ISL3"/>
    <property type="match status" value="1"/>
</dbReference>
<dbReference type="EMBL" id="JBHTOK010000005">
    <property type="protein sequence ID" value="MFD1440036.1"/>
    <property type="molecule type" value="Genomic_DNA"/>
</dbReference>
<protein>
    <submittedName>
        <fullName evidence="2">Transposase</fullName>
    </submittedName>
</protein>
<proteinExistence type="predicted"/>
<name>A0ABW4CRR3_9LACO</name>
<dbReference type="InterPro" id="IPR002560">
    <property type="entry name" value="Transposase_DDE"/>
</dbReference>
<keyword evidence="3" id="KW-1185">Reference proteome</keyword>
<dbReference type="InterPro" id="IPR047951">
    <property type="entry name" value="Transpos_ISL3"/>
</dbReference>
<dbReference type="Proteomes" id="UP001597212">
    <property type="component" value="Unassembled WGS sequence"/>
</dbReference>
<reference evidence="3" key="1">
    <citation type="journal article" date="2019" name="Int. J. Syst. Evol. Microbiol.">
        <title>The Global Catalogue of Microorganisms (GCM) 10K type strain sequencing project: providing services to taxonomists for standard genome sequencing and annotation.</title>
        <authorList>
            <consortium name="The Broad Institute Genomics Platform"/>
            <consortium name="The Broad Institute Genome Sequencing Center for Infectious Disease"/>
            <person name="Wu L."/>
            <person name="Ma J."/>
        </authorList>
    </citation>
    <scope>NUCLEOTIDE SEQUENCE [LARGE SCALE GENOMIC DNA]</scope>
    <source>
        <strain evidence="3">CCM 8912</strain>
    </source>
</reference>
<evidence type="ECO:0000313" key="3">
    <source>
        <dbReference type="Proteomes" id="UP001597212"/>
    </source>
</evidence>